<dbReference type="Proteomes" id="UP000031518">
    <property type="component" value="Unassembled WGS sequence"/>
</dbReference>
<evidence type="ECO:0000256" key="6">
    <source>
        <dbReference type="ARBA" id="ARBA00023136"/>
    </source>
</evidence>
<keyword evidence="2 7" id="KW-0813">Transport</keyword>
<keyword evidence="10" id="KW-1185">Reference proteome</keyword>
<dbReference type="Pfam" id="PF00528">
    <property type="entry name" value="BPD_transp_1"/>
    <property type="match status" value="1"/>
</dbReference>
<feature type="transmembrane region" description="Helical" evidence="7">
    <location>
        <begin position="133"/>
        <end position="160"/>
    </location>
</feature>
<feature type="transmembrane region" description="Helical" evidence="7">
    <location>
        <begin position="102"/>
        <end position="121"/>
    </location>
</feature>
<feature type="domain" description="ABC transmembrane type-1" evidence="8">
    <location>
        <begin position="94"/>
        <end position="297"/>
    </location>
</feature>
<keyword evidence="4 7" id="KW-0812">Transmembrane</keyword>
<keyword evidence="5 7" id="KW-1133">Transmembrane helix</keyword>
<feature type="transmembrane region" description="Helical" evidence="7">
    <location>
        <begin position="274"/>
        <end position="300"/>
    </location>
</feature>
<dbReference type="InterPro" id="IPR000515">
    <property type="entry name" value="MetI-like"/>
</dbReference>
<proteinExistence type="inferred from homology"/>
<feature type="transmembrane region" description="Helical" evidence="7">
    <location>
        <begin position="9"/>
        <end position="27"/>
    </location>
</feature>
<dbReference type="GO" id="GO:0055085">
    <property type="term" value="P:transmembrane transport"/>
    <property type="evidence" value="ECO:0007669"/>
    <property type="project" value="InterPro"/>
</dbReference>
<dbReference type="PANTHER" id="PTHR30465">
    <property type="entry name" value="INNER MEMBRANE ABC TRANSPORTER"/>
    <property type="match status" value="1"/>
</dbReference>
<evidence type="ECO:0000256" key="5">
    <source>
        <dbReference type="ARBA" id="ARBA00022989"/>
    </source>
</evidence>
<dbReference type="STRING" id="454194.PYK22_01278"/>
<dbReference type="Gene3D" id="1.10.3720.10">
    <property type="entry name" value="MetI-like"/>
    <property type="match status" value="1"/>
</dbReference>
<dbReference type="Pfam" id="PF19300">
    <property type="entry name" value="BPD_transp_1_N"/>
    <property type="match status" value="1"/>
</dbReference>
<comment type="subcellular location">
    <subcellularLocation>
        <location evidence="1 7">Cell membrane</location>
        <topology evidence="1 7">Multi-pass membrane protein</topology>
    </subcellularLocation>
</comment>
<dbReference type="EMBL" id="CBXV010000004">
    <property type="protein sequence ID" value="CDM65280.1"/>
    <property type="molecule type" value="Genomic_DNA"/>
</dbReference>
<dbReference type="SUPFAM" id="SSF161098">
    <property type="entry name" value="MetI-like"/>
    <property type="match status" value="1"/>
</dbReference>
<dbReference type="OrthoDB" id="9806409at2"/>
<evidence type="ECO:0000256" key="2">
    <source>
        <dbReference type="ARBA" id="ARBA00022448"/>
    </source>
</evidence>
<keyword evidence="6 7" id="KW-0472">Membrane</keyword>
<reference evidence="9 10" key="1">
    <citation type="submission" date="2013-12" db="EMBL/GenBank/DDBJ databases">
        <authorList>
            <person name="Stott M."/>
        </authorList>
    </citation>
    <scope>NUCLEOTIDE SEQUENCE [LARGE SCALE GENOMIC DNA]</scope>
    <source>
        <strain evidence="9 10">K22</strain>
    </source>
</reference>
<dbReference type="AlphaFoldDB" id="A0A0B6WYQ2"/>
<dbReference type="InterPro" id="IPR045621">
    <property type="entry name" value="BPD_transp_1_N"/>
</dbReference>
<comment type="similarity">
    <text evidence="7">Belongs to the binding-protein-dependent transport system permease family.</text>
</comment>
<protein>
    <submittedName>
        <fullName evidence="9">ABC-type dipeptide/oligopeptide/nickel transport system, permease component</fullName>
    </submittedName>
</protein>
<reference evidence="9 10" key="2">
    <citation type="submission" date="2015-01" db="EMBL/GenBank/DDBJ databases">
        <title>Complete genome sequence of Pyrinomonas methylaliphatogenes type strain K22T.</title>
        <authorList>
            <person name="Lee K.C.Y."/>
            <person name="Power J.F."/>
            <person name="Dunfield P.F."/>
            <person name="Morgan X.C."/>
            <person name="Huttenhower C."/>
            <person name="Stott M.B."/>
        </authorList>
    </citation>
    <scope>NUCLEOTIDE SEQUENCE [LARGE SCALE GENOMIC DNA]</scope>
    <source>
        <strain evidence="9 10">K22</strain>
    </source>
</reference>
<dbReference type="PROSITE" id="PS50928">
    <property type="entry name" value="ABC_TM1"/>
    <property type="match status" value="1"/>
</dbReference>
<dbReference type="CDD" id="cd06261">
    <property type="entry name" value="TM_PBP2"/>
    <property type="match status" value="1"/>
</dbReference>
<name>A0A0B6WYQ2_9BACT</name>
<evidence type="ECO:0000259" key="8">
    <source>
        <dbReference type="PROSITE" id="PS50928"/>
    </source>
</evidence>
<feature type="transmembrane region" description="Helical" evidence="7">
    <location>
        <begin position="229"/>
        <end position="254"/>
    </location>
</feature>
<keyword evidence="3" id="KW-1003">Cell membrane</keyword>
<dbReference type="GO" id="GO:0005886">
    <property type="term" value="C:plasma membrane"/>
    <property type="evidence" value="ECO:0007669"/>
    <property type="project" value="UniProtKB-SubCell"/>
</dbReference>
<feature type="transmembrane region" description="Helical" evidence="7">
    <location>
        <begin position="172"/>
        <end position="190"/>
    </location>
</feature>
<evidence type="ECO:0000256" key="4">
    <source>
        <dbReference type="ARBA" id="ARBA00022692"/>
    </source>
</evidence>
<organism evidence="9 10">
    <name type="scientific">Pyrinomonas methylaliphatogenes</name>
    <dbReference type="NCBI Taxonomy" id="454194"/>
    <lineage>
        <taxon>Bacteria</taxon>
        <taxon>Pseudomonadati</taxon>
        <taxon>Acidobacteriota</taxon>
        <taxon>Blastocatellia</taxon>
        <taxon>Blastocatellales</taxon>
        <taxon>Pyrinomonadaceae</taxon>
        <taxon>Pyrinomonas</taxon>
    </lineage>
</organism>
<dbReference type="InterPro" id="IPR035906">
    <property type="entry name" value="MetI-like_sf"/>
</dbReference>
<evidence type="ECO:0000313" key="9">
    <source>
        <dbReference type="EMBL" id="CDM65280.1"/>
    </source>
</evidence>
<evidence type="ECO:0000256" key="7">
    <source>
        <dbReference type="RuleBase" id="RU363032"/>
    </source>
</evidence>
<dbReference type="RefSeq" id="WP_041975286.1">
    <property type="nucleotide sequence ID" value="NZ_CBXV010000004.1"/>
</dbReference>
<sequence length="306" mass="33653">MFRFIIRRLVITVPLVLVVISLTWGLIRLAPGNFYSSEKALPPAIEKNIREKYGLDKPWYVQYGRMIGNVLRGDFGLSLRYQGQSVNQILAQTLPVSATLGLLAYGLALVVGVAAGTLAAVKQNSRLDYISMALAMLGISVPNFVLGPILVLIFSLNLYWLPPSRWGGFPSWNLVLPVLTLSAVYMAYIARLTRAGMLEVLRSDYIRTARAKGLSERAVIFRHAMRGGLLPVVSFTGPALAFLISGTVVVERIFALPGLGNYFINASLNRDEPLIIGIVAFTSILIMLLNLAVDIAYGLIDPRIRY</sequence>
<gene>
    <name evidence="9" type="ORF">PYK22_01278</name>
</gene>
<accession>A0A0B6WYQ2</accession>
<evidence type="ECO:0000313" key="10">
    <source>
        <dbReference type="Proteomes" id="UP000031518"/>
    </source>
</evidence>
<evidence type="ECO:0000256" key="3">
    <source>
        <dbReference type="ARBA" id="ARBA00022475"/>
    </source>
</evidence>
<dbReference type="PANTHER" id="PTHR30465:SF74">
    <property type="entry name" value="OLIGOPEPTIDE TRANSPORT SYSTEM PERMEASE PROTEIN OPPB"/>
    <property type="match status" value="1"/>
</dbReference>
<evidence type="ECO:0000256" key="1">
    <source>
        <dbReference type="ARBA" id="ARBA00004651"/>
    </source>
</evidence>